<feature type="transmembrane region" description="Helical" evidence="1">
    <location>
        <begin position="50"/>
        <end position="72"/>
    </location>
</feature>
<name>A0A0F8XVB4_9ZZZZ</name>
<gene>
    <name evidence="2" type="ORF">LCGC14_2976310</name>
</gene>
<organism evidence="2">
    <name type="scientific">marine sediment metagenome</name>
    <dbReference type="NCBI Taxonomy" id="412755"/>
    <lineage>
        <taxon>unclassified sequences</taxon>
        <taxon>metagenomes</taxon>
        <taxon>ecological metagenomes</taxon>
    </lineage>
</organism>
<sequence length="73" mass="8262">MVFTEPGAVNPWLLAASVAKQVWTDVAHIGMLQSFVLLKKERRFVTTPAVWALVFVFHYPLPCVGLILTYPYI</sequence>
<reference evidence="2" key="1">
    <citation type="journal article" date="2015" name="Nature">
        <title>Complex archaea that bridge the gap between prokaryotes and eukaryotes.</title>
        <authorList>
            <person name="Spang A."/>
            <person name="Saw J.H."/>
            <person name="Jorgensen S.L."/>
            <person name="Zaremba-Niedzwiedzka K."/>
            <person name="Martijn J."/>
            <person name="Lind A.E."/>
            <person name="van Eijk R."/>
            <person name="Schleper C."/>
            <person name="Guy L."/>
            <person name="Ettema T.J."/>
        </authorList>
    </citation>
    <scope>NUCLEOTIDE SEQUENCE</scope>
</reference>
<dbReference type="EMBL" id="LAZR01060660">
    <property type="protein sequence ID" value="KKK65220.1"/>
    <property type="molecule type" value="Genomic_DNA"/>
</dbReference>
<dbReference type="AlphaFoldDB" id="A0A0F8XVB4"/>
<accession>A0A0F8XVB4</accession>
<keyword evidence="1" id="KW-1133">Transmembrane helix</keyword>
<keyword evidence="1" id="KW-0812">Transmembrane</keyword>
<evidence type="ECO:0000256" key="1">
    <source>
        <dbReference type="SAM" id="Phobius"/>
    </source>
</evidence>
<comment type="caution">
    <text evidence="2">The sequence shown here is derived from an EMBL/GenBank/DDBJ whole genome shotgun (WGS) entry which is preliminary data.</text>
</comment>
<evidence type="ECO:0000313" key="2">
    <source>
        <dbReference type="EMBL" id="KKK65220.1"/>
    </source>
</evidence>
<proteinExistence type="predicted"/>
<keyword evidence="1" id="KW-0472">Membrane</keyword>
<protein>
    <submittedName>
        <fullName evidence="2">Uncharacterized protein</fullName>
    </submittedName>
</protein>